<evidence type="ECO:0000313" key="2">
    <source>
        <dbReference type="EMBL" id="KAJ1086084.1"/>
    </source>
</evidence>
<protein>
    <submittedName>
        <fullName evidence="2">Uncharacterized protein</fullName>
    </submittedName>
</protein>
<feature type="region of interest" description="Disordered" evidence="1">
    <location>
        <begin position="86"/>
        <end position="197"/>
    </location>
</feature>
<feature type="compositionally biased region" description="Basic and acidic residues" evidence="1">
    <location>
        <begin position="39"/>
        <end position="55"/>
    </location>
</feature>
<evidence type="ECO:0000313" key="3">
    <source>
        <dbReference type="Proteomes" id="UP001066276"/>
    </source>
</evidence>
<feature type="region of interest" description="Disordered" evidence="1">
    <location>
        <begin position="1"/>
        <end position="65"/>
    </location>
</feature>
<dbReference type="EMBL" id="JANPWB010000016">
    <property type="protein sequence ID" value="KAJ1086084.1"/>
    <property type="molecule type" value="Genomic_DNA"/>
</dbReference>
<feature type="compositionally biased region" description="Low complexity" evidence="1">
    <location>
        <begin position="13"/>
        <end position="31"/>
    </location>
</feature>
<proteinExistence type="predicted"/>
<organism evidence="2 3">
    <name type="scientific">Pleurodeles waltl</name>
    <name type="common">Iberian ribbed newt</name>
    <dbReference type="NCBI Taxonomy" id="8319"/>
    <lineage>
        <taxon>Eukaryota</taxon>
        <taxon>Metazoa</taxon>
        <taxon>Chordata</taxon>
        <taxon>Craniata</taxon>
        <taxon>Vertebrata</taxon>
        <taxon>Euteleostomi</taxon>
        <taxon>Amphibia</taxon>
        <taxon>Batrachia</taxon>
        <taxon>Caudata</taxon>
        <taxon>Salamandroidea</taxon>
        <taxon>Salamandridae</taxon>
        <taxon>Pleurodelinae</taxon>
        <taxon>Pleurodeles</taxon>
    </lineage>
</organism>
<accession>A0AAV7L6A7</accession>
<dbReference type="AlphaFoldDB" id="A0AAV7L6A7"/>
<dbReference type="Proteomes" id="UP001066276">
    <property type="component" value="Chromosome 12"/>
</dbReference>
<reference evidence="2" key="1">
    <citation type="journal article" date="2022" name="bioRxiv">
        <title>Sequencing and chromosome-scale assembly of the giantPleurodeles waltlgenome.</title>
        <authorList>
            <person name="Brown T."/>
            <person name="Elewa A."/>
            <person name="Iarovenko S."/>
            <person name="Subramanian E."/>
            <person name="Araus A.J."/>
            <person name="Petzold A."/>
            <person name="Susuki M."/>
            <person name="Suzuki K.-i.T."/>
            <person name="Hayashi T."/>
            <person name="Toyoda A."/>
            <person name="Oliveira C."/>
            <person name="Osipova E."/>
            <person name="Leigh N.D."/>
            <person name="Simon A."/>
            <person name="Yun M.H."/>
        </authorList>
    </citation>
    <scope>NUCLEOTIDE SEQUENCE</scope>
    <source>
        <strain evidence="2">20211129_DDA</strain>
        <tissue evidence="2">Liver</tissue>
    </source>
</reference>
<name>A0AAV7L6A7_PLEWA</name>
<feature type="compositionally biased region" description="Polar residues" evidence="1">
    <location>
        <begin position="139"/>
        <end position="149"/>
    </location>
</feature>
<gene>
    <name evidence="2" type="ORF">NDU88_006208</name>
</gene>
<sequence length="197" mass="20141">MPPRPEANALQGSAPPSRGAPAHPAASARCAPPAPAPPRRNEESAHRPPLLDDHSPPQQRAAARPLLLLAGHAAGGAGVMLARGAVSRWPGGGHAGPGGVSASNTEFTRCSRDGSPLPTRGAPPTRAVPLARKPLTHSPFVSFTITQTRPRPAIGSGPGRFRGPPLRHLGGGSDRHLCEGSVETDPSATSLPPPVRV</sequence>
<keyword evidence="3" id="KW-1185">Reference proteome</keyword>
<feature type="compositionally biased region" description="Gly residues" evidence="1">
    <location>
        <begin position="90"/>
        <end position="99"/>
    </location>
</feature>
<evidence type="ECO:0000256" key="1">
    <source>
        <dbReference type="SAM" id="MobiDB-lite"/>
    </source>
</evidence>
<comment type="caution">
    <text evidence="2">The sequence shown here is derived from an EMBL/GenBank/DDBJ whole genome shotgun (WGS) entry which is preliminary data.</text>
</comment>